<dbReference type="InterPro" id="IPR029071">
    <property type="entry name" value="Ubiquitin-like_domsf"/>
</dbReference>
<comment type="similarity">
    <text evidence="4">Belongs to the TBCB family.</text>
</comment>
<dbReference type="SUPFAM" id="SSF74924">
    <property type="entry name" value="Cap-Gly domain"/>
    <property type="match status" value="1"/>
</dbReference>
<dbReference type="GO" id="GO:0005737">
    <property type="term" value="C:cytoplasm"/>
    <property type="evidence" value="ECO:0007669"/>
    <property type="project" value="UniProtKB-SubCell"/>
</dbReference>
<evidence type="ECO:0000313" key="8">
    <source>
        <dbReference type="Proteomes" id="UP000019384"/>
    </source>
</evidence>
<name>W6MHR4_9ASCO</name>
<dbReference type="PANTHER" id="PTHR18916:SF85">
    <property type="entry name" value="TUBULIN-FOLDING COFACTOR B"/>
    <property type="match status" value="1"/>
</dbReference>
<dbReference type="HOGENOM" id="CLU_067577_2_0_1"/>
<evidence type="ECO:0000256" key="4">
    <source>
        <dbReference type="ARBA" id="ARBA00025779"/>
    </source>
</evidence>
<protein>
    <recommendedName>
        <fullName evidence="6">CAP-Gly domain-containing protein</fullName>
    </recommendedName>
</protein>
<reference evidence="7" key="2">
    <citation type="submission" date="2014-02" db="EMBL/GenBank/DDBJ databases">
        <title>Complete DNA sequence of /Kuraishia capsulata/ illustrates novel genomic features among budding yeasts (/Saccharomycotina/).</title>
        <authorList>
            <person name="Morales L."/>
            <person name="Noel B."/>
            <person name="Porcel B."/>
            <person name="Marcet-Houben M."/>
            <person name="Hullo M-F."/>
            <person name="Sacerdot C."/>
            <person name="Tekaia F."/>
            <person name="Leh-Louis V."/>
            <person name="Despons L."/>
            <person name="Khanna V."/>
            <person name="Aury J-M."/>
            <person name="Barbe V."/>
            <person name="Couloux A."/>
            <person name="Labadie K."/>
            <person name="Pelletier E."/>
            <person name="Souciet J-L."/>
            <person name="Boekhout T."/>
            <person name="Gabaldon T."/>
            <person name="Wincker P."/>
            <person name="Dujon B."/>
        </authorList>
    </citation>
    <scope>NUCLEOTIDE SEQUENCE</scope>
    <source>
        <strain evidence="7">CBS 1993</strain>
    </source>
</reference>
<dbReference type="PANTHER" id="PTHR18916">
    <property type="entry name" value="DYNACTIN 1-RELATED MICROTUBULE-BINDING"/>
    <property type="match status" value="1"/>
</dbReference>
<dbReference type="SMART" id="SM01052">
    <property type="entry name" value="CAP_GLY"/>
    <property type="match status" value="1"/>
</dbReference>
<dbReference type="Pfam" id="PF14560">
    <property type="entry name" value="Ubiquitin_2"/>
    <property type="match status" value="1"/>
</dbReference>
<accession>W6MHR4</accession>
<dbReference type="GO" id="GO:0051010">
    <property type="term" value="F:microtubule plus-end binding"/>
    <property type="evidence" value="ECO:0007669"/>
    <property type="project" value="TreeGrafter"/>
</dbReference>
<dbReference type="AlphaFoldDB" id="W6MHR4"/>
<dbReference type="GO" id="GO:0005634">
    <property type="term" value="C:nucleus"/>
    <property type="evidence" value="ECO:0007669"/>
    <property type="project" value="TreeGrafter"/>
</dbReference>
<dbReference type="InterPro" id="IPR000626">
    <property type="entry name" value="Ubiquitin-like_dom"/>
</dbReference>
<reference evidence="7" key="1">
    <citation type="submission" date="2013-12" db="EMBL/GenBank/DDBJ databases">
        <authorList>
            <person name="Genoscope - CEA"/>
        </authorList>
    </citation>
    <scope>NUCLEOTIDE SEQUENCE</scope>
    <source>
        <strain evidence="7">CBS 1993</strain>
    </source>
</reference>
<keyword evidence="3" id="KW-0143">Chaperone</keyword>
<dbReference type="InterPro" id="IPR036859">
    <property type="entry name" value="CAP-Gly_dom_sf"/>
</dbReference>
<keyword evidence="2" id="KW-0963">Cytoplasm</keyword>
<organism evidence="7 8">
    <name type="scientific">Kuraishia capsulata CBS 1993</name>
    <dbReference type="NCBI Taxonomy" id="1382522"/>
    <lineage>
        <taxon>Eukaryota</taxon>
        <taxon>Fungi</taxon>
        <taxon>Dikarya</taxon>
        <taxon>Ascomycota</taxon>
        <taxon>Saccharomycotina</taxon>
        <taxon>Pichiomycetes</taxon>
        <taxon>Pichiales</taxon>
        <taxon>Pichiaceae</taxon>
        <taxon>Kuraishia</taxon>
    </lineage>
</organism>
<dbReference type="Gene3D" id="3.10.20.90">
    <property type="entry name" value="Phosphatidylinositol 3-kinase Catalytic Subunit, Chain A, domain 1"/>
    <property type="match status" value="1"/>
</dbReference>
<dbReference type="GO" id="GO:0035371">
    <property type="term" value="C:microtubule plus-end"/>
    <property type="evidence" value="ECO:0007669"/>
    <property type="project" value="TreeGrafter"/>
</dbReference>
<proteinExistence type="inferred from homology"/>
<evidence type="ECO:0000256" key="1">
    <source>
        <dbReference type="ARBA" id="ARBA00004496"/>
    </source>
</evidence>
<dbReference type="EMBL" id="HG793126">
    <property type="protein sequence ID" value="CDK25323.1"/>
    <property type="molecule type" value="Genomic_DNA"/>
</dbReference>
<dbReference type="Gene3D" id="2.30.30.190">
    <property type="entry name" value="CAP Gly-rich-like domain"/>
    <property type="match status" value="1"/>
</dbReference>
<dbReference type="InterPro" id="IPR000938">
    <property type="entry name" value="CAP-Gly_domain"/>
</dbReference>
<dbReference type="PROSITE" id="PS00845">
    <property type="entry name" value="CAP_GLY_1"/>
    <property type="match status" value="1"/>
</dbReference>
<gene>
    <name evidence="7" type="ORF">KUCA_T00001292001</name>
</gene>
<dbReference type="GO" id="GO:0031122">
    <property type="term" value="P:cytoplasmic microtubule organization"/>
    <property type="evidence" value="ECO:0007669"/>
    <property type="project" value="TreeGrafter"/>
</dbReference>
<sequence length="242" mass="28298">MADLSVYITSELTSSERRVSPQWSVEHFKKKMELITGIPPESQRIWVYKRRETNERFELKIPEKPDEYTFLSEFTIVPFTRIDIEDVRPDSELKELSENSSETQYKMEDEDYDKRSNTVRRWKQEKGLGRFDPEYESRRQAVIESNKHAASAIKVGLRCRILNSDIERRGTVRYTGIVPEIDNEISWVGVELDEPYGKNNGSIKGKRYFTCKDGYGSFVKAINVEVGDFEPEDPFDLDDDEL</sequence>
<dbReference type="SUPFAM" id="SSF54236">
    <property type="entry name" value="Ubiquitin-like"/>
    <property type="match status" value="1"/>
</dbReference>
<dbReference type="STRING" id="1382522.W6MHR4"/>
<dbReference type="RefSeq" id="XP_022457335.1">
    <property type="nucleotide sequence ID" value="XM_022603455.1"/>
</dbReference>
<comment type="subcellular location">
    <subcellularLocation>
        <location evidence="1">Cytoplasm</location>
    </subcellularLocation>
</comment>
<feature type="region of interest" description="Disordered" evidence="5">
    <location>
        <begin position="92"/>
        <end position="111"/>
    </location>
</feature>
<evidence type="ECO:0000259" key="6">
    <source>
        <dbReference type="PROSITE" id="PS50245"/>
    </source>
</evidence>
<keyword evidence="8" id="KW-1185">Reference proteome</keyword>
<evidence type="ECO:0000256" key="2">
    <source>
        <dbReference type="ARBA" id="ARBA00022490"/>
    </source>
</evidence>
<evidence type="ECO:0000256" key="5">
    <source>
        <dbReference type="SAM" id="MobiDB-lite"/>
    </source>
</evidence>
<evidence type="ECO:0000313" key="7">
    <source>
        <dbReference type="EMBL" id="CDK25323.1"/>
    </source>
</evidence>
<dbReference type="GeneID" id="34518723"/>
<dbReference type="Proteomes" id="UP000019384">
    <property type="component" value="Unassembled WGS sequence"/>
</dbReference>
<dbReference type="OrthoDB" id="5295208at2759"/>
<dbReference type="Pfam" id="PF01302">
    <property type="entry name" value="CAP_GLY"/>
    <property type="match status" value="1"/>
</dbReference>
<feature type="domain" description="CAP-Gly" evidence="6">
    <location>
        <begin position="187"/>
        <end position="220"/>
    </location>
</feature>
<dbReference type="PROSITE" id="PS50245">
    <property type="entry name" value="CAP_GLY_2"/>
    <property type="match status" value="1"/>
</dbReference>
<evidence type="ECO:0000256" key="3">
    <source>
        <dbReference type="ARBA" id="ARBA00023186"/>
    </source>
</evidence>